<gene>
    <name evidence="1" type="ordered locus">PSPTO_4017</name>
</gene>
<dbReference type="EMBL" id="AE016853">
    <property type="protein sequence ID" value="AAO57474.1"/>
    <property type="molecule type" value="Genomic_DNA"/>
</dbReference>
<evidence type="ECO:0000313" key="2">
    <source>
        <dbReference type="Proteomes" id="UP000002515"/>
    </source>
</evidence>
<keyword evidence="2" id="KW-1185">Reference proteome</keyword>
<dbReference type="GeneID" id="1185696"/>
<protein>
    <submittedName>
        <fullName evidence="1">Uncharacterized protein</fullName>
    </submittedName>
</protein>
<proteinExistence type="predicted"/>
<name>Q87Y03_PSESM</name>
<dbReference type="STRING" id="223283.PSPTO_4017"/>
<dbReference type="KEGG" id="pst:PSPTO_4017"/>
<organism evidence="1 2">
    <name type="scientific">Pseudomonas syringae pv. tomato (strain ATCC BAA-871 / DC3000)</name>
    <dbReference type="NCBI Taxonomy" id="223283"/>
    <lineage>
        <taxon>Bacteria</taxon>
        <taxon>Pseudomonadati</taxon>
        <taxon>Pseudomonadota</taxon>
        <taxon>Gammaproteobacteria</taxon>
        <taxon>Pseudomonadales</taxon>
        <taxon>Pseudomonadaceae</taxon>
        <taxon>Pseudomonas</taxon>
    </lineage>
</organism>
<dbReference type="OrthoDB" id="9872022at2"/>
<dbReference type="Proteomes" id="UP000002515">
    <property type="component" value="Chromosome"/>
</dbReference>
<sequence length="179" mass="19988">MIRPTFSLSFDARAQLAEHVKQNGIFPLSLVCNYAPSVLLAHLTIEQCGSDVAVQVRLGETVNTLTVGLLNDTAQRVEGFVEELANAHYERMAQPVFDRDLEFLLRNAATSHRGLYLLPQSGMHDLRLLLTAANDNSEQTYFRFLLGGAGISAPMLMPADPHKAYELLSTFVREIKEWQ</sequence>
<dbReference type="HOGENOM" id="CLU_1502240_0_0_6"/>
<dbReference type="AlphaFoldDB" id="Q87Y03"/>
<reference evidence="1 2" key="1">
    <citation type="journal article" date="2003" name="Proc. Natl. Acad. Sci. U.S.A.">
        <title>The complete genome sequence of the Arabidopsis and tomato pathogen Pseudomonas syringae pv. tomato DC3000.</title>
        <authorList>
            <person name="Buell C.R."/>
            <person name="Joardar V."/>
            <person name="Lindeberg M."/>
            <person name="Selengut J."/>
            <person name="Paulsen I.T."/>
            <person name="Gwinn M.L."/>
            <person name="Dodson R.J."/>
            <person name="Deboy R.T."/>
            <person name="Durkin A.S."/>
            <person name="Kolonay J.F."/>
            <person name="Madupu R."/>
            <person name="Daugherty S."/>
            <person name="Brinkac L."/>
            <person name="Beanan M.J."/>
            <person name="Haft D.H."/>
            <person name="Nelson W.C."/>
            <person name="Davidsen T."/>
            <person name="Zafar N."/>
            <person name="Zhou L."/>
            <person name="Liu J."/>
            <person name="Yuan Q."/>
            <person name="Khouri H."/>
            <person name="Fedorova N."/>
            <person name="Tran B."/>
            <person name="Russell D."/>
            <person name="Berry K."/>
            <person name="Utterback T."/>
            <person name="Van Aken S.E."/>
            <person name="Feldblyum T.V."/>
            <person name="D'Ascenzo M."/>
            <person name="Deng W.L."/>
            <person name="Ramos A.R."/>
            <person name="Alfano J.R."/>
            <person name="Cartinhour S."/>
            <person name="Chatterjee A.K."/>
            <person name="Delaney T.P."/>
            <person name="Lazarowitz S.G."/>
            <person name="Martin G.B."/>
            <person name="Schneider D.J."/>
            <person name="Tang X."/>
            <person name="Bender C.L."/>
            <person name="White O."/>
            <person name="Fraser C.M."/>
            <person name="Collmer A."/>
        </authorList>
    </citation>
    <scope>NUCLEOTIDE SEQUENCE [LARGE SCALE GENOMIC DNA]</scope>
    <source>
        <strain evidence="2">ATCC BAA-871 / DC3000</strain>
    </source>
</reference>
<accession>Q87Y03</accession>
<evidence type="ECO:0000313" key="1">
    <source>
        <dbReference type="EMBL" id="AAO57474.1"/>
    </source>
</evidence>
<dbReference type="RefSeq" id="WP_011104832.1">
    <property type="nucleotide sequence ID" value="NC_004578.1"/>
</dbReference>